<name>A0A1W0WQG0_HYPEX</name>
<evidence type="ECO:0000313" key="15">
    <source>
        <dbReference type="Proteomes" id="UP000192578"/>
    </source>
</evidence>
<comment type="caution">
    <text evidence="14">The sequence shown here is derived from an EMBL/GenBank/DDBJ whole genome shotgun (WGS) entry which is preliminary data.</text>
</comment>
<dbReference type="Proteomes" id="UP000192578">
    <property type="component" value="Unassembled WGS sequence"/>
</dbReference>
<dbReference type="InterPro" id="IPR002401">
    <property type="entry name" value="Cyt_P450_E_grp-I"/>
</dbReference>
<proteinExistence type="inferred from homology"/>
<dbReference type="InterPro" id="IPR050182">
    <property type="entry name" value="Cytochrome_P450_fam2"/>
</dbReference>
<dbReference type="Gene3D" id="1.10.630.10">
    <property type="entry name" value="Cytochrome P450"/>
    <property type="match status" value="1"/>
</dbReference>
<keyword evidence="10 13" id="KW-0408">Iron</keyword>
<evidence type="ECO:0000256" key="1">
    <source>
        <dbReference type="ARBA" id="ARBA00001971"/>
    </source>
</evidence>
<keyword evidence="8" id="KW-0492">Microsome</keyword>
<dbReference type="GO" id="GO:0016712">
    <property type="term" value="F:oxidoreductase activity, acting on paired donors, with incorporation or reduction of molecular oxygen, reduced flavin or flavoprotein as one donor, and incorporation of one atom of oxygen"/>
    <property type="evidence" value="ECO:0007669"/>
    <property type="project" value="TreeGrafter"/>
</dbReference>
<dbReference type="PRINTS" id="PR00463">
    <property type="entry name" value="EP450I"/>
</dbReference>
<comment type="subcellular location">
    <subcellularLocation>
        <location evidence="3">Endoplasmic reticulum membrane</location>
        <topology evidence="3">Peripheral membrane protein</topology>
    </subcellularLocation>
    <subcellularLocation>
        <location evidence="2">Microsome membrane</location>
        <topology evidence="2">Peripheral membrane protein</topology>
    </subcellularLocation>
</comment>
<dbReference type="PANTHER" id="PTHR24300:SF375">
    <property type="entry name" value="CYTOCHROME P450 FAMILY"/>
    <property type="match status" value="1"/>
</dbReference>
<evidence type="ECO:0000256" key="8">
    <source>
        <dbReference type="ARBA" id="ARBA00022848"/>
    </source>
</evidence>
<evidence type="ECO:0000313" key="14">
    <source>
        <dbReference type="EMBL" id="OQV17434.1"/>
    </source>
</evidence>
<feature type="binding site" description="axial binding residue" evidence="13">
    <location>
        <position position="413"/>
    </location>
    <ligand>
        <name>heme</name>
        <dbReference type="ChEBI" id="CHEBI:30413"/>
    </ligand>
    <ligandPart>
        <name>Fe</name>
        <dbReference type="ChEBI" id="CHEBI:18248"/>
    </ligandPart>
</feature>
<evidence type="ECO:0000256" key="3">
    <source>
        <dbReference type="ARBA" id="ARBA00004406"/>
    </source>
</evidence>
<evidence type="ECO:0000256" key="7">
    <source>
        <dbReference type="ARBA" id="ARBA00022824"/>
    </source>
</evidence>
<dbReference type="PANTHER" id="PTHR24300">
    <property type="entry name" value="CYTOCHROME P450 508A4-RELATED"/>
    <property type="match status" value="1"/>
</dbReference>
<evidence type="ECO:0000256" key="10">
    <source>
        <dbReference type="ARBA" id="ARBA00023004"/>
    </source>
</evidence>
<keyword evidence="9" id="KW-0560">Oxidoreductase</keyword>
<evidence type="ECO:0000256" key="5">
    <source>
        <dbReference type="ARBA" id="ARBA00022617"/>
    </source>
</evidence>
<keyword evidence="15" id="KW-1185">Reference proteome</keyword>
<comment type="cofactor">
    <cofactor evidence="1 13">
        <name>heme</name>
        <dbReference type="ChEBI" id="CHEBI:30413"/>
    </cofactor>
</comment>
<dbReference type="InterPro" id="IPR036396">
    <property type="entry name" value="Cyt_P450_sf"/>
</dbReference>
<dbReference type="GO" id="GO:0006805">
    <property type="term" value="P:xenobiotic metabolic process"/>
    <property type="evidence" value="ECO:0007669"/>
    <property type="project" value="TreeGrafter"/>
</dbReference>
<evidence type="ECO:0000256" key="2">
    <source>
        <dbReference type="ARBA" id="ARBA00004174"/>
    </source>
</evidence>
<dbReference type="EMBL" id="MTYJ01000061">
    <property type="protein sequence ID" value="OQV17434.1"/>
    <property type="molecule type" value="Genomic_DNA"/>
</dbReference>
<keyword evidence="5 13" id="KW-0349">Heme</keyword>
<keyword evidence="6 13" id="KW-0479">Metal-binding</keyword>
<dbReference type="InterPro" id="IPR001128">
    <property type="entry name" value="Cyt_P450"/>
</dbReference>
<dbReference type="FunFam" id="1.10.630.10:FF:000238">
    <property type="entry name" value="Cytochrome P450 2A6"/>
    <property type="match status" value="1"/>
</dbReference>
<reference evidence="15" key="1">
    <citation type="submission" date="2017-01" db="EMBL/GenBank/DDBJ databases">
        <title>Comparative genomics of anhydrobiosis in the tardigrade Hypsibius dujardini.</title>
        <authorList>
            <person name="Yoshida Y."/>
            <person name="Koutsovoulos G."/>
            <person name="Laetsch D."/>
            <person name="Stevens L."/>
            <person name="Kumar S."/>
            <person name="Horikawa D."/>
            <person name="Ishino K."/>
            <person name="Komine S."/>
            <person name="Tomita M."/>
            <person name="Blaxter M."/>
            <person name="Arakawa K."/>
        </authorList>
    </citation>
    <scope>NUCLEOTIDE SEQUENCE [LARGE SCALE GENOMIC DNA]</scope>
    <source>
        <strain evidence="15">Z151</strain>
    </source>
</reference>
<dbReference type="OrthoDB" id="2789670at2759"/>
<evidence type="ECO:0000256" key="4">
    <source>
        <dbReference type="ARBA" id="ARBA00010617"/>
    </source>
</evidence>
<dbReference type="AlphaFoldDB" id="A0A1W0WQG0"/>
<evidence type="ECO:0000256" key="6">
    <source>
        <dbReference type="ARBA" id="ARBA00022723"/>
    </source>
</evidence>
<accession>A0A1W0WQG0</accession>
<dbReference type="GO" id="GO:0020037">
    <property type="term" value="F:heme binding"/>
    <property type="evidence" value="ECO:0007669"/>
    <property type="project" value="InterPro"/>
</dbReference>
<comment type="similarity">
    <text evidence="4">Belongs to the cytochrome P450 family.</text>
</comment>
<keyword evidence="7" id="KW-0256">Endoplasmic reticulum</keyword>
<evidence type="ECO:0000256" key="11">
    <source>
        <dbReference type="ARBA" id="ARBA00023033"/>
    </source>
</evidence>
<dbReference type="PRINTS" id="PR00385">
    <property type="entry name" value="P450"/>
</dbReference>
<evidence type="ECO:0000256" key="12">
    <source>
        <dbReference type="ARBA" id="ARBA00023136"/>
    </source>
</evidence>
<keyword evidence="11" id="KW-0503">Monooxygenase</keyword>
<organism evidence="14 15">
    <name type="scientific">Hypsibius exemplaris</name>
    <name type="common">Freshwater tardigrade</name>
    <dbReference type="NCBI Taxonomy" id="2072580"/>
    <lineage>
        <taxon>Eukaryota</taxon>
        <taxon>Metazoa</taxon>
        <taxon>Ecdysozoa</taxon>
        <taxon>Tardigrada</taxon>
        <taxon>Eutardigrada</taxon>
        <taxon>Parachela</taxon>
        <taxon>Hypsibioidea</taxon>
        <taxon>Hypsibiidae</taxon>
        <taxon>Hypsibius</taxon>
    </lineage>
</organism>
<dbReference type="Pfam" id="PF00067">
    <property type="entry name" value="p450"/>
    <property type="match status" value="2"/>
</dbReference>
<gene>
    <name evidence="14" type="ORF">BV898_08537</name>
</gene>
<sequence>MAIAMELMMAGAFVLTLLYLWKKIRRSTNSPPGPLAMPFFGNILSMGSRPELKILEWKAKYGDIFTMFNGRQRVVVLSDINTVRKVFNDDGTTGRLSDSAIRTAEAINLRGRFRLEETIIAEVEDLCRALRESDQEPVNPKVQIATGVANVTCALLFGKRFELDDPRFNRLTQMVAENIATFKLDFVAMHLPFLMWFPNFVRRKIVKAQENMRALLEFLREIIREHANTPSKQTESPDYLYAYQREAEAEKKVAGIASVFNELQLLGSLFDLFAAGTDTTTTTFLWALLFMVENPEIQKKVQQEIDEKTGGKNVLTTADRERLPYTEAVILEIQRCATIVPLGLPHRNDEDINVDGFIIPKGTLIAANLFSIHRDPRWWKNPEQFDPTRFLDENSHLIRQEAFVPFLIGKRKCPGEALAKMELFLFIANLLRCFALQLPPGRTFSRENYESSVINAPIPYDLIFIHRI</sequence>
<dbReference type="GO" id="GO:0006082">
    <property type="term" value="P:organic acid metabolic process"/>
    <property type="evidence" value="ECO:0007669"/>
    <property type="project" value="TreeGrafter"/>
</dbReference>
<keyword evidence="12" id="KW-0472">Membrane</keyword>
<evidence type="ECO:0000256" key="9">
    <source>
        <dbReference type="ARBA" id="ARBA00023002"/>
    </source>
</evidence>
<protein>
    <submittedName>
        <fullName evidence="14">Cytochrome P450 18a1</fullName>
    </submittedName>
</protein>
<evidence type="ECO:0000256" key="13">
    <source>
        <dbReference type="PIRSR" id="PIRSR602401-1"/>
    </source>
</evidence>
<dbReference type="GO" id="GO:0005506">
    <property type="term" value="F:iron ion binding"/>
    <property type="evidence" value="ECO:0007669"/>
    <property type="project" value="InterPro"/>
</dbReference>
<dbReference type="GO" id="GO:0005789">
    <property type="term" value="C:endoplasmic reticulum membrane"/>
    <property type="evidence" value="ECO:0007669"/>
    <property type="project" value="UniProtKB-SubCell"/>
</dbReference>
<dbReference type="SUPFAM" id="SSF48264">
    <property type="entry name" value="Cytochrome P450"/>
    <property type="match status" value="1"/>
</dbReference>